<reference evidence="1 2" key="1">
    <citation type="submission" date="2019-11" db="EMBL/GenBank/DDBJ databases">
        <title>Whole genome sequence of Oryza granulata.</title>
        <authorList>
            <person name="Li W."/>
        </authorList>
    </citation>
    <scope>NUCLEOTIDE SEQUENCE [LARGE SCALE GENOMIC DNA]</scope>
    <source>
        <strain evidence="2">cv. Menghai</strain>
        <tissue evidence="1">Leaf</tissue>
    </source>
</reference>
<comment type="caution">
    <text evidence="1">The sequence shown here is derived from an EMBL/GenBank/DDBJ whole genome shotgun (WGS) entry which is preliminary data.</text>
</comment>
<gene>
    <name evidence="1" type="ORF">E2562_002004</name>
</gene>
<dbReference type="OrthoDB" id="417550at2759"/>
<name>A0A6G1C3J2_9ORYZ</name>
<proteinExistence type="predicted"/>
<sequence>METMALVRRRREWEKGWDGGARRASARFGRGRLAPGNPGGRGNRNGGTAALIGSEAALIGRSCRWVNPKWKRLAAAIDLTLDRPKTMLSKYYIRSWSWTSSSHSVPFSEINTAFDLMLSGKSLCCIIRMQD</sequence>
<evidence type="ECO:0000313" key="1">
    <source>
        <dbReference type="EMBL" id="KAF0894716.1"/>
    </source>
</evidence>
<evidence type="ECO:0000313" key="2">
    <source>
        <dbReference type="Proteomes" id="UP000479710"/>
    </source>
</evidence>
<keyword evidence="2" id="KW-1185">Reference proteome</keyword>
<protein>
    <submittedName>
        <fullName evidence="1">Uncharacterized protein</fullName>
    </submittedName>
</protein>
<organism evidence="1 2">
    <name type="scientific">Oryza meyeriana var. granulata</name>
    <dbReference type="NCBI Taxonomy" id="110450"/>
    <lineage>
        <taxon>Eukaryota</taxon>
        <taxon>Viridiplantae</taxon>
        <taxon>Streptophyta</taxon>
        <taxon>Embryophyta</taxon>
        <taxon>Tracheophyta</taxon>
        <taxon>Spermatophyta</taxon>
        <taxon>Magnoliopsida</taxon>
        <taxon>Liliopsida</taxon>
        <taxon>Poales</taxon>
        <taxon>Poaceae</taxon>
        <taxon>BOP clade</taxon>
        <taxon>Oryzoideae</taxon>
        <taxon>Oryzeae</taxon>
        <taxon>Oryzinae</taxon>
        <taxon>Oryza</taxon>
        <taxon>Oryza meyeriana</taxon>
    </lineage>
</organism>
<dbReference type="AlphaFoldDB" id="A0A6G1C3J2"/>
<dbReference type="EMBL" id="SPHZ02000010">
    <property type="protein sequence ID" value="KAF0894716.1"/>
    <property type="molecule type" value="Genomic_DNA"/>
</dbReference>
<accession>A0A6G1C3J2</accession>
<dbReference type="Proteomes" id="UP000479710">
    <property type="component" value="Unassembled WGS sequence"/>
</dbReference>